<name>A0A4Q0SLM9_9BRAD</name>
<accession>A0A4Q0SLM9</accession>
<comment type="caution">
    <text evidence="1">The sequence shown here is derived from an EMBL/GenBank/DDBJ whole genome shotgun (WGS) entry which is preliminary data.</text>
</comment>
<proteinExistence type="predicted"/>
<reference evidence="1 2" key="1">
    <citation type="submission" date="2015-04" db="EMBL/GenBank/DDBJ databases">
        <title>Comparative genomics of rhizobia nodulating Arachis hypogaea in China.</title>
        <authorList>
            <person name="Li Y."/>
        </authorList>
    </citation>
    <scope>NUCLEOTIDE SEQUENCE [LARGE SCALE GENOMIC DNA]</scope>
    <source>
        <strain evidence="1 2">CCBAU 51787</strain>
    </source>
</reference>
<gene>
    <name evidence="1" type="ORF">XH94_18530</name>
</gene>
<evidence type="ECO:0000313" key="1">
    <source>
        <dbReference type="EMBL" id="RXH39448.1"/>
    </source>
</evidence>
<dbReference type="AlphaFoldDB" id="A0A4Q0SLM9"/>
<sequence>MPVDKFPNVVLQAKEAGHTQSQCGRLIAPADLGMPSLHFDDTGKPIGHIFRYKFHAGDVAIAIVRGGTGNRFFDLFTAACIGPKRVAQSDVINF</sequence>
<dbReference type="EMBL" id="LBJM01000051">
    <property type="protein sequence ID" value="RXH39448.1"/>
    <property type="molecule type" value="Genomic_DNA"/>
</dbReference>
<organism evidence="1 2">
    <name type="scientific">Bradyrhizobium zhanjiangense</name>
    <dbReference type="NCBI Taxonomy" id="1325107"/>
    <lineage>
        <taxon>Bacteria</taxon>
        <taxon>Pseudomonadati</taxon>
        <taxon>Pseudomonadota</taxon>
        <taxon>Alphaproteobacteria</taxon>
        <taxon>Hyphomicrobiales</taxon>
        <taxon>Nitrobacteraceae</taxon>
        <taxon>Bradyrhizobium</taxon>
    </lineage>
</organism>
<evidence type="ECO:0000313" key="2">
    <source>
        <dbReference type="Proteomes" id="UP000290565"/>
    </source>
</evidence>
<dbReference type="Proteomes" id="UP000290565">
    <property type="component" value="Unassembled WGS sequence"/>
</dbReference>
<protein>
    <submittedName>
        <fullName evidence="1">Uncharacterized protein</fullName>
    </submittedName>
</protein>